<comment type="caution">
    <text evidence="3">The sequence shown here is derived from an EMBL/GenBank/DDBJ whole genome shotgun (WGS) entry which is preliminary data.</text>
</comment>
<name>A0A087DKS9_9BIFI</name>
<dbReference type="GO" id="GO:0008233">
    <property type="term" value="F:peptidase activity"/>
    <property type="evidence" value="ECO:0007669"/>
    <property type="project" value="UniProtKB-KW"/>
</dbReference>
<dbReference type="eggNOG" id="COG3266">
    <property type="taxonomic scope" value="Bacteria"/>
</dbReference>
<feature type="transmembrane region" description="Helical" evidence="2">
    <location>
        <begin position="38"/>
        <end position="61"/>
    </location>
</feature>
<keyword evidence="3" id="KW-0645">Protease</keyword>
<evidence type="ECO:0000256" key="1">
    <source>
        <dbReference type="SAM" id="MobiDB-lite"/>
    </source>
</evidence>
<dbReference type="RefSeq" id="WP_051922967.1">
    <property type="nucleotide sequence ID" value="NZ_JGZP01000015.1"/>
</dbReference>
<dbReference type="Gene3D" id="3.30.2390.20">
    <property type="entry name" value="Type VII secretion system EccB, repeat 1 domain"/>
    <property type="match status" value="1"/>
</dbReference>
<feature type="region of interest" description="Disordered" evidence="1">
    <location>
        <begin position="459"/>
        <end position="491"/>
    </location>
</feature>
<dbReference type="AlphaFoldDB" id="A0A087DKS9"/>
<proteinExistence type="predicted"/>
<protein>
    <submittedName>
        <fullName evidence="3">Serine protease</fullName>
    </submittedName>
</protein>
<dbReference type="EMBL" id="JGZP01000015">
    <property type="protein sequence ID" value="KFI96129.1"/>
    <property type="molecule type" value="Genomic_DNA"/>
</dbReference>
<dbReference type="STRING" id="762211.BSTEL_1162"/>
<dbReference type="GO" id="GO:0006508">
    <property type="term" value="P:proteolysis"/>
    <property type="evidence" value="ECO:0007669"/>
    <property type="project" value="UniProtKB-KW"/>
</dbReference>
<gene>
    <name evidence="3" type="ORF">BSTEL_1162</name>
</gene>
<dbReference type="InterPro" id="IPR007795">
    <property type="entry name" value="T7SS_EccB"/>
</dbReference>
<evidence type="ECO:0000313" key="4">
    <source>
        <dbReference type="Proteomes" id="UP000029004"/>
    </source>
</evidence>
<dbReference type="InterPro" id="IPR044857">
    <property type="entry name" value="T7SS_EccB_R1"/>
</dbReference>
<dbReference type="Pfam" id="PF05108">
    <property type="entry name" value="T7SS_ESX1_EccB"/>
    <property type="match status" value="1"/>
</dbReference>
<dbReference type="NCBIfam" id="TIGR03919">
    <property type="entry name" value="T7SS_EccB"/>
    <property type="match status" value="1"/>
</dbReference>
<keyword evidence="2" id="KW-0472">Membrane</keyword>
<evidence type="ECO:0000256" key="2">
    <source>
        <dbReference type="SAM" id="Phobius"/>
    </source>
</evidence>
<dbReference type="PANTHER" id="PTHR40765">
    <property type="entry name" value="ESX-2 SECRETION SYSTEM ATPASE ECCB2"/>
    <property type="match status" value="1"/>
</dbReference>
<sequence>MANKKDLQDAQNYSRARLVTAFTSGMPDGKELTPKKGLMPVAVGVGLTAIMVLVSVFYGIISPGLPSDWSNNKLIIGKDTASRFVSVNGVLHPVINTASARLLIPSSEYKVITVDDDELEGIPVGSSVGIVGAPDILPNRSRLASRHLVSCLDAEHADTDNLITDDALVTPVDATQAMVVNVDGTGYLLADGTRHRLPREGLIRDATLRILGVGQLTLDGAPKASAQWLDLFAGGSDIGPISVPGSGTTIEVGGDSYTVGSLVADPSSESTMYVILKDGTLAPLTGAALEMYKLSLPASRKTLSMTAQEQSRAGFRNATSSVVPDDWPKRRLTAMASGDAPCVALDTRLKNGETGRKDASVGVSMVTFRDPRNRPKHSDSGTTVQNATGALFRTVSTSEAKQGTLYVVDGTGVAYPVPDDDEETLKRLGYQAGDITPIPRAWINVFHVGVALSSKNAGLQVTAQDTRRQTQDATNPDGDSSDGDSSGADGK</sequence>
<organism evidence="3 4">
    <name type="scientific">Bifidobacterium stellenboschense</name>
    <dbReference type="NCBI Taxonomy" id="762211"/>
    <lineage>
        <taxon>Bacteria</taxon>
        <taxon>Bacillati</taxon>
        <taxon>Actinomycetota</taxon>
        <taxon>Actinomycetes</taxon>
        <taxon>Bifidobacteriales</taxon>
        <taxon>Bifidobacteriaceae</taxon>
        <taxon>Bifidobacterium</taxon>
    </lineage>
</organism>
<dbReference type="OrthoDB" id="3847604at2"/>
<keyword evidence="4" id="KW-1185">Reference proteome</keyword>
<reference evidence="3 4" key="1">
    <citation type="submission" date="2014-03" db="EMBL/GenBank/DDBJ databases">
        <title>Genomics of Bifidobacteria.</title>
        <authorList>
            <person name="Ventura M."/>
            <person name="Milani C."/>
            <person name="Lugli G.A."/>
        </authorList>
    </citation>
    <scope>NUCLEOTIDE SEQUENCE [LARGE SCALE GENOMIC DNA]</scope>
    <source>
        <strain evidence="3 4">DSM 23968</strain>
    </source>
</reference>
<keyword evidence="2" id="KW-0812">Transmembrane</keyword>
<dbReference type="PANTHER" id="PTHR40765:SF2">
    <property type="entry name" value="ESX-2 SECRETION SYSTEM ATPASE ECCB2"/>
    <property type="match status" value="1"/>
</dbReference>
<keyword evidence="2" id="KW-1133">Transmembrane helix</keyword>
<keyword evidence="3" id="KW-0378">Hydrolase</keyword>
<accession>A0A087DKS9</accession>
<evidence type="ECO:0000313" key="3">
    <source>
        <dbReference type="EMBL" id="KFI96129.1"/>
    </source>
</evidence>
<dbReference type="Proteomes" id="UP000029004">
    <property type="component" value="Unassembled WGS sequence"/>
</dbReference>
<dbReference type="GO" id="GO:0005576">
    <property type="term" value="C:extracellular region"/>
    <property type="evidence" value="ECO:0007669"/>
    <property type="project" value="TreeGrafter"/>
</dbReference>